<comment type="caution">
    <text evidence="2">The sequence shown here is derived from an EMBL/GenBank/DDBJ whole genome shotgun (WGS) entry which is preliminary data.</text>
</comment>
<name>A0A9D1K9K2_9FIRM</name>
<dbReference type="AlphaFoldDB" id="A0A9D1K9K2"/>
<reference evidence="2" key="1">
    <citation type="submission" date="2020-10" db="EMBL/GenBank/DDBJ databases">
        <authorList>
            <person name="Gilroy R."/>
        </authorList>
    </citation>
    <scope>NUCLEOTIDE SEQUENCE</scope>
    <source>
        <strain evidence="2">14508</strain>
    </source>
</reference>
<dbReference type="EMBL" id="DVKI01000092">
    <property type="protein sequence ID" value="HIT17307.1"/>
    <property type="molecule type" value="Genomic_DNA"/>
</dbReference>
<dbReference type="Gene3D" id="3.40.50.1110">
    <property type="entry name" value="SGNH hydrolase"/>
    <property type="match status" value="1"/>
</dbReference>
<dbReference type="InterPro" id="IPR013830">
    <property type="entry name" value="SGNH_hydro"/>
</dbReference>
<sequence>MNHIPFQASPYWTEHLLQLYQEPVNPVDVVFVGDSITQMFPTNELFQDFSSKNRGIQGDLSLGINITMEERVCKLQPKVLYLMIGTNDVAYWGYNNQLTIDYIHDGLQYVRQLNKGCKIILCSVPPCCYYKGEHIRDDQSQYRPIEKIKSLNECLANYAKTQDDIYFFDAYHLLADQNSSLPLDLTLDGLHLNRKAYELLAKHLNPIILSLLNKKD</sequence>
<dbReference type="SUPFAM" id="SSF52266">
    <property type="entry name" value="SGNH hydrolase"/>
    <property type="match status" value="1"/>
</dbReference>
<evidence type="ECO:0000313" key="2">
    <source>
        <dbReference type="EMBL" id="HIT17307.1"/>
    </source>
</evidence>
<proteinExistence type="predicted"/>
<reference evidence="2" key="2">
    <citation type="journal article" date="2021" name="PeerJ">
        <title>Extensive microbial diversity within the chicken gut microbiome revealed by metagenomics and culture.</title>
        <authorList>
            <person name="Gilroy R."/>
            <person name="Ravi A."/>
            <person name="Getino M."/>
            <person name="Pursley I."/>
            <person name="Horton D.L."/>
            <person name="Alikhan N.F."/>
            <person name="Baker D."/>
            <person name="Gharbi K."/>
            <person name="Hall N."/>
            <person name="Watson M."/>
            <person name="Adriaenssens E.M."/>
            <person name="Foster-Nyarko E."/>
            <person name="Jarju S."/>
            <person name="Secka A."/>
            <person name="Antonio M."/>
            <person name="Oren A."/>
            <person name="Chaudhuri R.R."/>
            <person name="La Ragione R."/>
            <person name="Hildebrand F."/>
            <person name="Pallen M.J."/>
        </authorList>
    </citation>
    <scope>NUCLEOTIDE SEQUENCE</scope>
    <source>
        <strain evidence="2">14508</strain>
    </source>
</reference>
<evidence type="ECO:0000259" key="1">
    <source>
        <dbReference type="Pfam" id="PF13472"/>
    </source>
</evidence>
<accession>A0A9D1K9K2</accession>
<protein>
    <recommendedName>
        <fullName evidence="1">SGNH hydrolase-type esterase domain-containing protein</fullName>
    </recommendedName>
</protein>
<feature type="domain" description="SGNH hydrolase-type esterase" evidence="1">
    <location>
        <begin position="31"/>
        <end position="199"/>
    </location>
</feature>
<dbReference type="PANTHER" id="PTHR30383:SF32">
    <property type="entry name" value="SGNH-HYDROLASE"/>
    <property type="match status" value="1"/>
</dbReference>
<dbReference type="InterPro" id="IPR051532">
    <property type="entry name" value="Ester_Hydrolysis_Enzymes"/>
</dbReference>
<gene>
    <name evidence="2" type="ORF">IAD04_02865</name>
</gene>
<organism evidence="2 3">
    <name type="scientific">Candidatus Caccosoma faecigallinarum</name>
    <dbReference type="NCBI Taxonomy" id="2840720"/>
    <lineage>
        <taxon>Bacteria</taxon>
        <taxon>Bacillati</taxon>
        <taxon>Bacillota</taxon>
        <taxon>Bacillota incertae sedis</taxon>
        <taxon>Candidatus Caccosoma</taxon>
    </lineage>
</organism>
<dbReference type="Pfam" id="PF13472">
    <property type="entry name" value="Lipase_GDSL_2"/>
    <property type="match status" value="1"/>
</dbReference>
<dbReference type="PANTHER" id="PTHR30383">
    <property type="entry name" value="THIOESTERASE 1/PROTEASE 1/LYSOPHOSPHOLIPASE L1"/>
    <property type="match status" value="1"/>
</dbReference>
<dbReference type="Proteomes" id="UP000886893">
    <property type="component" value="Unassembled WGS sequence"/>
</dbReference>
<evidence type="ECO:0000313" key="3">
    <source>
        <dbReference type="Proteomes" id="UP000886893"/>
    </source>
</evidence>
<dbReference type="InterPro" id="IPR036514">
    <property type="entry name" value="SGNH_hydro_sf"/>
</dbReference>
<dbReference type="GO" id="GO:0004622">
    <property type="term" value="F:phosphatidylcholine lysophospholipase activity"/>
    <property type="evidence" value="ECO:0007669"/>
    <property type="project" value="TreeGrafter"/>
</dbReference>